<comment type="caution">
    <text evidence="2">The sequence shown here is derived from an EMBL/GenBank/DDBJ whole genome shotgun (WGS) entry which is preliminary data.</text>
</comment>
<dbReference type="EMBL" id="MTYH01000024">
    <property type="protein sequence ID" value="PNP45704.1"/>
    <property type="molecule type" value="Genomic_DNA"/>
</dbReference>
<gene>
    <name evidence="2" type="ORF">TGAMA5MH_02929</name>
</gene>
<feature type="region of interest" description="Disordered" evidence="1">
    <location>
        <begin position="274"/>
        <end position="334"/>
    </location>
</feature>
<dbReference type="OrthoDB" id="5371510at2759"/>
<proteinExistence type="predicted"/>
<evidence type="ECO:0000313" key="3">
    <source>
        <dbReference type="Proteomes" id="UP000236546"/>
    </source>
</evidence>
<feature type="compositionally biased region" description="Low complexity" evidence="1">
    <location>
        <begin position="295"/>
        <end position="309"/>
    </location>
</feature>
<dbReference type="Proteomes" id="UP000236546">
    <property type="component" value="Unassembled WGS sequence"/>
</dbReference>
<name>A0A2K0TJJ9_9HYPO</name>
<evidence type="ECO:0000256" key="1">
    <source>
        <dbReference type="SAM" id="MobiDB-lite"/>
    </source>
</evidence>
<dbReference type="AlphaFoldDB" id="A0A2K0TJJ9"/>
<sequence>MDAHTYVDEPWLVTSRRASIIVPEVVQDQGSSSVSQDTTAQDTISTENIQDSAHNQEAGDKHGSYLDWLIEENSKALRDPAYSTKRLRDEDEDDINPRLSKLSQWSKVMQGLTSDEAILSSRFVELCRLRSVSAELDKGDTLVFIDYPEIKRRYSEQTDCYGIRYSSQKFRVHSEKLLATGSAKFAEMLNPTYQFRIQRRKKLTKSLPEGIKYVLDLTPPSEGDDLVFQMTQLSLTPGIIKWWAASDLHKVTSWLVTGHDDICSCGQRPIPGWGVPKDEGKGKAPAQNVSDEPISNNDSNNNNNSTNNDNGKDNDNTSSEKVIPPTSHDLISKKMHGINRPYETPKYRDIPDYCPTRHRNNIIRLLMMIEGHDVMLDSANRVWTLVGLAKIFDCPSVVRDPVTQWIMYNENTRFIEVLPEEALQIGFALELAQVTQCAFRILVNELALKEASTSSSRDLNRVTIFGRRLGNLDDELHNIVQHAARALVERVSIIPDAFKSEFSLDCWMIEEWINLRKMESALAEETTASCVVALESLRVLMTGIQNSIKNSFERLIVGDENSLSAFISMDEDRATYVLPEDFESLQDIEQSLNLTQRLLCPFIYRQLGDIWNINVHESQWLSEATSGLSGPLMARARNGVEQVLYSKPFKASMPSWWVFLDHVGEPLSVKNPLVDLSALNRQIHAAILPYSSSWVRFDIEPSLNITRHMLLTLDNNEMKFLPLWAGGCDDGTGGVFEAELPPASWGPNGPGPAYHTGNTIPSTSSSVSGSLAHEFSTMKFKGSTVVGSLDAQDSISTVYAPGHVIADNVSIASESFDADEPDNYQEARFVIPADHQDTGRAVDMMVESLHSDTDTASVVTDMAATVSNNDSSGDEYVMNIDDPATQVIAQSDESDAESDATLEAWENIWP</sequence>
<accession>A0A2K0TJJ9</accession>
<reference evidence="2 3" key="1">
    <citation type="submission" date="2017-02" db="EMBL/GenBank/DDBJ databases">
        <title>Genomes of Trichoderma spp. with biocontrol activity.</title>
        <authorList>
            <person name="Gardiner D."/>
            <person name="Kazan K."/>
            <person name="Vos C."/>
            <person name="Harvey P."/>
        </authorList>
    </citation>
    <scope>NUCLEOTIDE SEQUENCE [LARGE SCALE GENOMIC DNA]</scope>
    <source>
        <strain evidence="2 3">A5MH</strain>
    </source>
</reference>
<evidence type="ECO:0000313" key="2">
    <source>
        <dbReference type="EMBL" id="PNP45704.1"/>
    </source>
</evidence>
<protein>
    <submittedName>
        <fullName evidence="2">Uncharacterized protein</fullName>
    </submittedName>
</protein>
<organism evidence="2 3">
    <name type="scientific">Trichoderma gamsii</name>
    <dbReference type="NCBI Taxonomy" id="398673"/>
    <lineage>
        <taxon>Eukaryota</taxon>
        <taxon>Fungi</taxon>
        <taxon>Dikarya</taxon>
        <taxon>Ascomycota</taxon>
        <taxon>Pezizomycotina</taxon>
        <taxon>Sordariomycetes</taxon>
        <taxon>Hypocreomycetidae</taxon>
        <taxon>Hypocreales</taxon>
        <taxon>Hypocreaceae</taxon>
        <taxon>Trichoderma</taxon>
    </lineage>
</organism>